<protein>
    <recommendedName>
        <fullName evidence="3">Tify domain-containing protein</fullName>
    </recommendedName>
</protein>
<dbReference type="GO" id="GO:0031347">
    <property type="term" value="P:regulation of defense response"/>
    <property type="evidence" value="ECO:0007669"/>
    <property type="project" value="TreeGrafter"/>
</dbReference>
<dbReference type="InterPro" id="IPR010399">
    <property type="entry name" value="Tify_dom"/>
</dbReference>
<feature type="compositionally biased region" description="Polar residues" evidence="2">
    <location>
        <begin position="202"/>
        <end position="212"/>
    </location>
</feature>
<reference evidence="4" key="1">
    <citation type="journal article" date="2008" name="BMC Genomics">
        <title>A conifer genomics resource of 200,000 spruce (Picea spp.) ESTs and 6,464 high-quality, sequence-finished full-length cDNAs for Sitka spruce (Picea sitchensis).</title>
        <authorList>
            <person name="Ralph S.G."/>
            <person name="Chun H.J."/>
            <person name="Kolosova N."/>
            <person name="Cooper D."/>
            <person name="Oddy C."/>
            <person name="Ritland C.E."/>
            <person name="Kirkpatrick R."/>
            <person name="Moore R."/>
            <person name="Barber S."/>
            <person name="Holt R.A."/>
            <person name="Jones S.J."/>
            <person name="Marra M.A."/>
            <person name="Douglas C.J."/>
            <person name="Ritland K."/>
            <person name="Bohlmann J."/>
        </authorList>
    </citation>
    <scope>NUCLEOTIDE SEQUENCE</scope>
    <source>
        <tissue evidence="4">Green portion of the leader tissue</tissue>
    </source>
</reference>
<evidence type="ECO:0000259" key="3">
    <source>
        <dbReference type="PROSITE" id="PS51320"/>
    </source>
</evidence>
<organism evidence="4">
    <name type="scientific">Picea sitchensis</name>
    <name type="common">Sitka spruce</name>
    <name type="synonym">Pinus sitchensis</name>
    <dbReference type="NCBI Taxonomy" id="3332"/>
    <lineage>
        <taxon>Eukaryota</taxon>
        <taxon>Viridiplantae</taxon>
        <taxon>Streptophyta</taxon>
        <taxon>Embryophyta</taxon>
        <taxon>Tracheophyta</taxon>
        <taxon>Spermatophyta</taxon>
        <taxon>Pinopsida</taxon>
        <taxon>Pinidae</taxon>
        <taxon>Conifers I</taxon>
        <taxon>Pinales</taxon>
        <taxon>Pinaceae</taxon>
        <taxon>Picea</taxon>
    </lineage>
</organism>
<dbReference type="EMBL" id="EF087348">
    <property type="protein sequence ID" value="ABK26593.1"/>
    <property type="molecule type" value="mRNA"/>
</dbReference>
<dbReference type="OMA" id="TENQPHR"/>
<dbReference type="GO" id="GO:2000022">
    <property type="term" value="P:regulation of jasmonic acid mediated signaling pathway"/>
    <property type="evidence" value="ECO:0007669"/>
    <property type="project" value="TreeGrafter"/>
</dbReference>
<evidence type="ECO:0000256" key="1">
    <source>
        <dbReference type="ARBA" id="ARBA00008614"/>
    </source>
</evidence>
<dbReference type="InterPro" id="IPR018467">
    <property type="entry name" value="CCT_CS"/>
</dbReference>
<dbReference type="GO" id="GO:0005634">
    <property type="term" value="C:nucleus"/>
    <property type="evidence" value="ECO:0007669"/>
    <property type="project" value="TreeGrafter"/>
</dbReference>
<feature type="domain" description="Tify" evidence="3">
    <location>
        <begin position="141"/>
        <end position="175"/>
    </location>
</feature>
<dbReference type="Pfam" id="PF06200">
    <property type="entry name" value="tify"/>
    <property type="match status" value="1"/>
</dbReference>
<proteinExistence type="evidence at transcript level"/>
<sequence length="286" mass="31016">MSTSAAVASEFLRFQNASAANGTVANGSTSWTFVPQKQLAKPRFMQDLSRIKPQMMQKVLSSIGLSEDKNADFALVNRQAEDFNRHSEASSHREMLELFPISTGSGLGSNPRVTENKITLPFAIGQTDPDSSSSVPAKAPEQQSTAQLTIFYNGAMNVYDVSAEKAQAIMRLASANSSRKTRISTISSSKIEQVSKPLPSKPASNAANGNQPQTPPVGLEIAKKLSLQSFLRKRKERFNSVAPYTTMKPVTLPSKAEKESDDQIRLSLASSSQNFKMSVNAIDLNA</sequence>
<dbReference type="PROSITE" id="PS51320">
    <property type="entry name" value="TIFY"/>
    <property type="match status" value="1"/>
</dbReference>
<comment type="similarity">
    <text evidence="1">Belongs to the TIFY/JAZ family.</text>
</comment>
<dbReference type="InterPro" id="IPR040390">
    <property type="entry name" value="TIFY/JAZ"/>
</dbReference>
<dbReference type="AlphaFoldDB" id="A9P132"/>
<dbReference type="GO" id="GO:0009611">
    <property type="term" value="P:response to wounding"/>
    <property type="evidence" value="ECO:0007669"/>
    <property type="project" value="TreeGrafter"/>
</dbReference>
<accession>A9P132</accession>
<feature type="region of interest" description="Disordered" evidence="2">
    <location>
        <begin position="179"/>
        <end position="216"/>
    </location>
</feature>
<evidence type="ECO:0000313" key="4">
    <source>
        <dbReference type="EMBL" id="ABK26593.1"/>
    </source>
</evidence>
<evidence type="ECO:0000256" key="2">
    <source>
        <dbReference type="SAM" id="MobiDB-lite"/>
    </source>
</evidence>
<dbReference type="SMART" id="SM00979">
    <property type="entry name" value="TIFY"/>
    <property type="match status" value="1"/>
</dbReference>
<name>A9P132_PICSI</name>
<dbReference type="PANTHER" id="PTHR33077:SF60">
    <property type="entry name" value="TIFY DOMAIN-CONTAINING PROTEIN"/>
    <property type="match status" value="1"/>
</dbReference>
<dbReference type="Pfam" id="PF09425">
    <property type="entry name" value="Jas_motif"/>
    <property type="match status" value="1"/>
</dbReference>
<dbReference type="PANTHER" id="PTHR33077">
    <property type="entry name" value="PROTEIN TIFY 4A-RELATED-RELATED"/>
    <property type="match status" value="1"/>
</dbReference>